<evidence type="ECO:0000313" key="10">
    <source>
        <dbReference type="Proteomes" id="UP000240206"/>
    </source>
</evidence>
<dbReference type="Gene3D" id="3.30.70.1450">
    <property type="entry name" value="Regulator of K+ conductance, C-terminal domain"/>
    <property type="match status" value="1"/>
</dbReference>
<keyword evidence="6 7" id="KW-0472">Membrane</keyword>
<dbReference type="SUPFAM" id="SSF116726">
    <property type="entry name" value="TrkA C-terminal domain-like"/>
    <property type="match status" value="1"/>
</dbReference>
<organism evidence="9 10">
    <name type="scientific">Synechococcus lacustris str. Tous</name>
    <dbReference type="NCBI Taxonomy" id="1910958"/>
    <lineage>
        <taxon>Bacteria</taxon>
        <taxon>Bacillati</taxon>
        <taxon>Cyanobacteriota</taxon>
        <taxon>Cyanophyceae</taxon>
        <taxon>Synechococcales</taxon>
        <taxon>Synechococcaceae</taxon>
        <taxon>Synechococcus</taxon>
    </lineage>
</organism>
<dbReference type="InterPro" id="IPR036721">
    <property type="entry name" value="RCK_C_sf"/>
</dbReference>
<dbReference type="Pfam" id="PF03600">
    <property type="entry name" value="CitMHS"/>
    <property type="match status" value="1"/>
</dbReference>
<evidence type="ECO:0000256" key="4">
    <source>
        <dbReference type="ARBA" id="ARBA00022737"/>
    </source>
</evidence>
<evidence type="ECO:0000256" key="1">
    <source>
        <dbReference type="ARBA" id="ARBA00004141"/>
    </source>
</evidence>
<dbReference type="PANTHER" id="PTHR43652:SF2">
    <property type="entry name" value="BASIC AMINO ACID ANTIPORTER YFCC-RELATED"/>
    <property type="match status" value="1"/>
</dbReference>
<keyword evidence="4" id="KW-0677">Repeat</keyword>
<keyword evidence="3 7" id="KW-0812">Transmembrane</keyword>
<dbReference type="GO" id="GO:0005886">
    <property type="term" value="C:plasma membrane"/>
    <property type="evidence" value="ECO:0007669"/>
    <property type="project" value="TreeGrafter"/>
</dbReference>
<evidence type="ECO:0000256" key="5">
    <source>
        <dbReference type="ARBA" id="ARBA00022989"/>
    </source>
</evidence>
<feature type="transmembrane region" description="Helical" evidence="7">
    <location>
        <begin position="36"/>
        <end position="54"/>
    </location>
</feature>
<feature type="domain" description="RCK C-terminal" evidence="8">
    <location>
        <begin position="217"/>
        <end position="301"/>
    </location>
</feature>
<name>A0A2P7EAL4_9SYNE</name>
<evidence type="ECO:0000256" key="6">
    <source>
        <dbReference type="ARBA" id="ARBA00023136"/>
    </source>
</evidence>
<feature type="transmembrane region" description="Helical" evidence="7">
    <location>
        <begin position="183"/>
        <end position="205"/>
    </location>
</feature>
<dbReference type="RefSeq" id="WP_133165323.1">
    <property type="nucleotide sequence ID" value="NZ_PXVC01000192.1"/>
</dbReference>
<dbReference type="GO" id="GO:0008324">
    <property type="term" value="F:monoatomic cation transmembrane transporter activity"/>
    <property type="evidence" value="ECO:0007669"/>
    <property type="project" value="InterPro"/>
</dbReference>
<evidence type="ECO:0000256" key="2">
    <source>
        <dbReference type="ARBA" id="ARBA00022448"/>
    </source>
</evidence>
<proteinExistence type="predicted"/>
<keyword evidence="10" id="KW-1185">Reference proteome</keyword>
<dbReference type="Pfam" id="PF02080">
    <property type="entry name" value="TrkA_C"/>
    <property type="match status" value="1"/>
</dbReference>
<feature type="transmembrane region" description="Helical" evidence="7">
    <location>
        <begin position="144"/>
        <end position="163"/>
    </location>
</feature>
<dbReference type="PANTHER" id="PTHR43652">
    <property type="entry name" value="BASIC AMINO ACID ANTIPORTER YFCC-RELATED"/>
    <property type="match status" value="1"/>
</dbReference>
<comment type="caution">
    <text evidence="9">The sequence shown here is derived from an EMBL/GenBank/DDBJ whole genome shotgun (WGS) entry which is preliminary data.</text>
</comment>
<evidence type="ECO:0000259" key="8">
    <source>
        <dbReference type="PROSITE" id="PS51202"/>
    </source>
</evidence>
<evidence type="ECO:0000256" key="7">
    <source>
        <dbReference type="SAM" id="Phobius"/>
    </source>
</evidence>
<dbReference type="InterPro" id="IPR051679">
    <property type="entry name" value="DASS-Related_Transporters"/>
</dbReference>
<feature type="non-terminal residue" evidence="9">
    <location>
        <position position="302"/>
    </location>
</feature>
<evidence type="ECO:0000313" key="9">
    <source>
        <dbReference type="EMBL" id="PSI00250.1"/>
    </source>
</evidence>
<keyword evidence="2" id="KW-0813">Transport</keyword>
<dbReference type="EMBL" id="PXVC01000192">
    <property type="protein sequence ID" value="PSI00250.1"/>
    <property type="molecule type" value="Genomic_DNA"/>
</dbReference>
<feature type="transmembrane region" description="Helical" evidence="7">
    <location>
        <begin position="6"/>
        <end position="29"/>
    </location>
</feature>
<dbReference type="Proteomes" id="UP000240206">
    <property type="component" value="Unassembled WGS sequence"/>
</dbReference>
<sequence length="302" mass="32240">MLELFYAAFNTASLITLAVIGGAIVLFIGGWIAPEITGLLALALLIATGVLKPGEALQGFGSPALITVMGLFAISAGLFRSGGLDRLRALIGSDAIRSPKRMITLMVATVGPVSAFVPNTPIVAGLLPVIEGWCHRRKVSPSRVLLPLSFATVLGGTITLFGSSVNLFASEVSEKLGYGAFELFGFTPIGIAVWLLGGLIMVLLADRFLPDRGQNNDDLTAHLSSNGYLTEVEIPSGSELIGVSLHGSRLQRRFDADVLELHRGSERFLPPLADRTLLMGDRLLLRCTRADLLRLQQDHTVV</sequence>
<dbReference type="PROSITE" id="PS51202">
    <property type="entry name" value="RCK_C"/>
    <property type="match status" value="1"/>
</dbReference>
<reference evidence="10" key="1">
    <citation type="submission" date="2018-03" db="EMBL/GenBank/DDBJ databases">
        <title>Ecological and genomic features of two cosmopolitan and abundant freshwater picocyanobacteria.</title>
        <authorList>
            <person name="Cabello-Yeves P.J."/>
            <person name="Picazo A."/>
            <person name="Camacho A."/>
            <person name="Callieri C."/>
            <person name="Rosselli R."/>
            <person name="Roda-Garcia J."/>
            <person name="Coutinho F.H."/>
            <person name="Rodriguez-Valera F."/>
        </authorList>
    </citation>
    <scope>NUCLEOTIDE SEQUENCE [LARGE SCALE GENOMIC DNA]</scope>
    <source>
        <strain evidence="10">Tous</strain>
    </source>
</reference>
<accession>A0A2P7EAL4</accession>
<keyword evidence="5 7" id="KW-1133">Transmembrane helix</keyword>
<dbReference type="InterPro" id="IPR006037">
    <property type="entry name" value="RCK_C"/>
</dbReference>
<dbReference type="GO" id="GO:0006813">
    <property type="term" value="P:potassium ion transport"/>
    <property type="evidence" value="ECO:0007669"/>
    <property type="project" value="InterPro"/>
</dbReference>
<dbReference type="AlphaFoldDB" id="A0A2P7EAL4"/>
<comment type="subcellular location">
    <subcellularLocation>
        <location evidence="1">Membrane</location>
        <topology evidence="1">Multi-pass membrane protein</topology>
    </subcellularLocation>
</comment>
<feature type="transmembrane region" description="Helical" evidence="7">
    <location>
        <begin position="60"/>
        <end position="79"/>
    </location>
</feature>
<evidence type="ECO:0000256" key="3">
    <source>
        <dbReference type="ARBA" id="ARBA00022692"/>
    </source>
</evidence>
<protein>
    <submittedName>
        <fullName evidence="9">SLC13 family permease</fullName>
    </submittedName>
</protein>
<gene>
    <name evidence="9" type="ORF">C7K08_14185</name>
</gene>
<dbReference type="InterPro" id="IPR004680">
    <property type="entry name" value="Cit_transptr-like_dom"/>
</dbReference>